<dbReference type="Proteomes" id="UP000828941">
    <property type="component" value="Chromosome 1"/>
</dbReference>
<proteinExistence type="predicted"/>
<reference evidence="1 2" key="1">
    <citation type="journal article" date="2022" name="DNA Res.">
        <title>Chromosomal-level genome assembly of the orchid tree Bauhinia variegata (Leguminosae; Cercidoideae) supports the allotetraploid origin hypothesis of Bauhinia.</title>
        <authorList>
            <person name="Zhong Y."/>
            <person name="Chen Y."/>
            <person name="Zheng D."/>
            <person name="Pang J."/>
            <person name="Liu Y."/>
            <person name="Luo S."/>
            <person name="Meng S."/>
            <person name="Qian L."/>
            <person name="Wei D."/>
            <person name="Dai S."/>
            <person name="Zhou R."/>
        </authorList>
    </citation>
    <scope>NUCLEOTIDE SEQUENCE [LARGE SCALE GENOMIC DNA]</scope>
    <source>
        <strain evidence="1">BV-YZ2020</strain>
    </source>
</reference>
<keyword evidence="2" id="KW-1185">Reference proteome</keyword>
<evidence type="ECO:0000313" key="2">
    <source>
        <dbReference type="Proteomes" id="UP000828941"/>
    </source>
</evidence>
<sequence length="112" mass="11750">MTEQGGKLKAMDGNVSAAAGDGTNWWWALSSASLFGWGIASFAKGCSGDSRLMPVKAFGVASLFVGGAASASVVVLQYYGIRKVEDAMEVGATIRTRLGLTRRVEKVNTEDS</sequence>
<dbReference type="EMBL" id="CM039426">
    <property type="protein sequence ID" value="KAI4356672.1"/>
    <property type="molecule type" value="Genomic_DNA"/>
</dbReference>
<protein>
    <submittedName>
        <fullName evidence="1">Uncharacterized protein</fullName>
    </submittedName>
</protein>
<gene>
    <name evidence="1" type="ORF">L6164_000677</name>
</gene>
<evidence type="ECO:0000313" key="1">
    <source>
        <dbReference type="EMBL" id="KAI4356672.1"/>
    </source>
</evidence>
<accession>A0ACB9Q9E1</accession>
<comment type="caution">
    <text evidence="1">The sequence shown here is derived from an EMBL/GenBank/DDBJ whole genome shotgun (WGS) entry which is preliminary data.</text>
</comment>
<name>A0ACB9Q9E1_BAUVA</name>
<organism evidence="1 2">
    <name type="scientific">Bauhinia variegata</name>
    <name type="common">Purple orchid tree</name>
    <name type="synonym">Phanera variegata</name>
    <dbReference type="NCBI Taxonomy" id="167791"/>
    <lineage>
        <taxon>Eukaryota</taxon>
        <taxon>Viridiplantae</taxon>
        <taxon>Streptophyta</taxon>
        <taxon>Embryophyta</taxon>
        <taxon>Tracheophyta</taxon>
        <taxon>Spermatophyta</taxon>
        <taxon>Magnoliopsida</taxon>
        <taxon>eudicotyledons</taxon>
        <taxon>Gunneridae</taxon>
        <taxon>Pentapetalae</taxon>
        <taxon>rosids</taxon>
        <taxon>fabids</taxon>
        <taxon>Fabales</taxon>
        <taxon>Fabaceae</taxon>
        <taxon>Cercidoideae</taxon>
        <taxon>Cercideae</taxon>
        <taxon>Bauhiniinae</taxon>
        <taxon>Bauhinia</taxon>
    </lineage>
</organism>